<evidence type="ECO:0000313" key="3">
    <source>
        <dbReference type="Proteomes" id="UP000003763"/>
    </source>
</evidence>
<keyword evidence="1" id="KW-1133">Transmembrane helix</keyword>
<dbReference type="HOGENOM" id="CLU_582288_0_0_9"/>
<sequence>MSAVKLRKILSLSFSLVIVLLFPLTIYASTATPSEVRPSGAYSNFVESLDEDVLIASPNNATSMDECMESDAFDILDVPTLMSSNNDTVSNSVDYSGVQMCLAYYDMSGVLHHVFSQVDDEGYASIPLPSNYASGSWFGFVLSKKSLPPAGKYNIKVHFGSNTYISYGGSALWFGVRYSNVNEQSTSFPVTGTYSSGDFYLNSNVSVGASADQLNISNWLKSDTGTPPWGGYVSISFTRLSSDTPVEGGSPGSDDINQDINQSISDNTAQQVEQGDTIIELIKNTIQTISSQLTAFWNQLAGEFTNLYNKMSQQHTEQLEADRTNTDDIIAADDANTNKVTTAIESHGNFIIEGLKKLFIPSDEYFKAYFDDLYSWFSERFGFLSFPIDLLLEVIDIFANSSQTDCVLVLPSFTIMENLLWPEMSFNLTEFLDTNFSFVVVAIKTVTSIYLVMAFVQLCEEKWNEVMMN</sequence>
<organism evidence="2 3">
    <name type="scientific">[Clostridium] citroniae WAL-17108</name>
    <dbReference type="NCBI Taxonomy" id="742733"/>
    <lineage>
        <taxon>Bacteria</taxon>
        <taxon>Bacillati</taxon>
        <taxon>Bacillota</taxon>
        <taxon>Clostridia</taxon>
        <taxon>Lachnospirales</taxon>
        <taxon>Lachnospiraceae</taxon>
        <taxon>Enterocloster</taxon>
    </lineage>
</organism>
<feature type="transmembrane region" description="Helical" evidence="1">
    <location>
        <begin position="436"/>
        <end position="459"/>
    </location>
</feature>
<keyword evidence="1" id="KW-0472">Membrane</keyword>
<evidence type="ECO:0000313" key="2">
    <source>
        <dbReference type="EMBL" id="EHE97523.1"/>
    </source>
</evidence>
<dbReference type="PATRIC" id="fig|742733.3.peg.3766"/>
<proteinExistence type="predicted"/>
<dbReference type="AlphaFoldDB" id="G5HM15"/>
<accession>G5HM15</accession>
<protein>
    <submittedName>
        <fullName evidence="2">Uncharacterized protein</fullName>
    </submittedName>
</protein>
<comment type="caution">
    <text evidence="2">The sequence shown here is derived from an EMBL/GenBank/DDBJ whole genome shotgun (WGS) entry which is preliminary data.</text>
</comment>
<name>G5HM15_9FIRM</name>
<dbReference type="EMBL" id="ADLJ01000029">
    <property type="protein sequence ID" value="EHE97523.1"/>
    <property type="molecule type" value="Genomic_DNA"/>
</dbReference>
<dbReference type="RefSeq" id="WP_007864711.1">
    <property type="nucleotide sequence ID" value="NZ_JH376424.1"/>
</dbReference>
<dbReference type="Proteomes" id="UP000003763">
    <property type="component" value="Unassembled WGS sequence"/>
</dbReference>
<evidence type="ECO:0000256" key="1">
    <source>
        <dbReference type="SAM" id="Phobius"/>
    </source>
</evidence>
<gene>
    <name evidence="2" type="ORF">HMPREF9469_03627</name>
</gene>
<keyword evidence="1" id="KW-0812">Transmembrane</keyword>
<dbReference type="eggNOG" id="ENOG5030FN8">
    <property type="taxonomic scope" value="Bacteria"/>
</dbReference>
<reference evidence="2 3" key="1">
    <citation type="submission" date="2011-08" db="EMBL/GenBank/DDBJ databases">
        <title>The Genome Sequence of Clostridium citroniae WAL-17108.</title>
        <authorList>
            <consortium name="The Broad Institute Genome Sequencing Platform"/>
            <person name="Earl A."/>
            <person name="Ward D."/>
            <person name="Feldgarden M."/>
            <person name="Gevers D."/>
            <person name="Finegold S.M."/>
            <person name="Summanen P.H."/>
            <person name="Molitoris D.R."/>
            <person name="Vaisanen M.L."/>
            <person name="Daigneault M."/>
            <person name="Allen-Vercoe E."/>
            <person name="Young S.K."/>
            <person name="Zeng Q."/>
            <person name="Gargeya S."/>
            <person name="Fitzgerald M."/>
            <person name="Haas B."/>
            <person name="Abouelleil A."/>
            <person name="Alvarado L."/>
            <person name="Arachchi H.M."/>
            <person name="Berlin A."/>
            <person name="Brown A."/>
            <person name="Chapman S.B."/>
            <person name="Chen Z."/>
            <person name="Dunbar C."/>
            <person name="Freedman E."/>
            <person name="Gearin G."/>
            <person name="Gellesch M."/>
            <person name="Goldberg J."/>
            <person name="Griggs A."/>
            <person name="Gujja S."/>
            <person name="Heiman D."/>
            <person name="Howarth C."/>
            <person name="Larson L."/>
            <person name="Lui A."/>
            <person name="MacDonald P.J.P."/>
            <person name="Montmayeur A."/>
            <person name="Murphy C."/>
            <person name="Neiman D."/>
            <person name="Pearson M."/>
            <person name="Priest M."/>
            <person name="Roberts A."/>
            <person name="Saif S."/>
            <person name="Shea T."/>
            <person name="Shenoy N."/>
            <person name="Sisk P."/>
            <person name="Stolte C."/>
            <person name="Sykes S."/>
            <person name="Wortman J."/>
            <person name="Nusbaum C."/>
            <person name="Birren B."/>
        </authorList>
    </citation>
    <scope>NUCLEOTIDE SEQUENCE [LARGE SCALE GENOMIC DNA]</scope>
    <source>
        <strain evidence="2 3">WAL-17108</strain>
    </source>
</reference>